<feature type="compositionally biased region" description="Polar residues" evidence="6">
    <location>
        <begin position="23"/>
        <end position="45"/>
    </location>
</feature>
<keyword evidence="5" id="KW-0539">Nucleus</keyword>
<feature type="region of interest" description="Disordered" evidence="6">
    <location>
        <begin position="23"/>
        <end position="57"/>
    </location>
</feature>
<name>A0A0N1HAT2_9EURO</name>
<comment type="subcellular location">
    <subcellularLocation>
        <location evidence="1">Nucleus</location>
    </subcellularLocation>
</comment>
<dbReference type="VEuPathDB" id="FungiDB:AB675_11598"/>
<keyword evidence="10" id="KW-1185">Reference proteome</keyword>
<dbReference type="PANTHER" id="PTHR15835:SF6">
    <property type="entry name" value="ZINC FINGER C3HC-TYPE PROTEIN 1"/>
    <property type="match status" value="1"/>
</dbReference>
<evidence type="ECO:0000313" key="10">
    <source>
        <dbReference type="Proteomes" id="UP000038010"/>
    </source>
</evidence>
<feature type="domain" description="C3HC-type" evidence="7">
    <location>
        <begin position="73"/>
        <end position="222"/>
    </location>
</feature>
<feature type="compositionally biased region" description="Polar residues" evidence="6">
    <location>
        <begin position="355"/>
        <end position="369"/>
    </location>
</feature>
<dbReference type="Proteomes" id="UP000038010">
    <property type="component" value="Unassembled WGS sequence"/>
</dbReference>
<keyword evidence="4" id="KW-0862">Zinc</keyword>
<evidence type="ECO:0000259" key="7">
    <source>
        <dbReference type="Pfam" id="PF07967"/>
    </source>
</evidence>
<comment type="caution">
    <text evidence="9">The sequence shown here is derived from an EMBL/GenBank/DDBJ whole genome shotgun (WGS) entry which is preliminary data.</text>
</comment>
<reference evidence="9 10" key="1">
    <citation type="submission" date="2015-06" db="EMBL/GenBank/DDBJ databases">
        <title>Draft genome of the ant-associated black yeast Phialophora attae CBS 131958.</title>
        <authorList>
            <person name="Moreno L.F."/>
            <person name="Stielow B.J."/>
            <person name="de Hoog S."/>
            <person name="Vicente V.A."/>
            <person name="Weiss V.A."/>
            <person name="de Vries M."/>
            <person name="Cruz L.M."/>
            <person name="Souza E.M."/>
        </authorList>
    </citation>
    <scope>NUCLEOTIDE SEQUENCE [LARGE SCALE GENOMIC DNA]</scope>
    <source>
        <strain evidence="9 10">CBS 131958</strain>
    </source>
</reference>
<evidence type="ECO:0000313" key="9">
    <source>
        <dbReference type="EMBL" id="KPI39946.1"/>
    </source>
</evidence>
<evidence type="ECO:0000256" key="1">
    <source>
        <dbReference type="ARBA" id="ARBA00004123"/>
    </source>
</evidence>
<dbReference type="Pfam" id="PF07967">
    <property type="entry name" value="zf-C3HC"/>
    <property type="match status" value="1"/>
</dbReference>
<dbReference type="Pfam" id="PF08600">
    <property type="entry name" value="NuBaID_C"/>
    <property type="match status" value="1"/>
</dbReference>
<sequence length="411" mass="45939">MSYELEAKKRKFDRILESLTDGGSSRTPLNARNGTSNATATNGLSDASKRRRITPTAITKSASTTSLTGHYLPSSRPAFLERLATFRQVTQWHVPSTEPINAAVWAKRGWICIDRDTVFCGPCKERLTVDLDLENGRLHEPDATDEAADEEGYTLTKNVYDALIKRYSEMIVTAHADSCPWRKRGCSESIQRVEGLLNTNNAILATKERYNSIATDLTEVPRVSLPDKFSLEELGQTTFDDQAVSSDALGLAMCGWQRKCADVVECKYCFRSLGLWLYRGNRPTIEKLDAVESHLEYCPWRDPSAQDSEVPIPNPLMSETDASAKTVKLSGSELVYQAIVKTNAKKSGAKRPATAVTTVSSEDGLSEQTPEQREKRTRDLMKRIKELRKPFNLKALLRKKAQEKDRPKTAT</sequence>
<protein>
    <recommendedName>
        <fullName evidence="11">mRNA export factor rsm1</fullName>
    </recommendedName>
</protein>
<keyword evidence="2" id="KW-0479">Metal-binding</keyword>
<dbReference type="InterPro" id="IPR013909">
    <property type="entry name" value="NuBaID_C"/>
</dbReference>
<dbReference type="EMBL" id="LFJN01000013">
    <property type="protein sequence ID" value="KPI39946.1"/>
    <property type="molecule type" value="Genomic_DNA"/>
</dbReference>
<organism evidence="9 10">
    <name type="scientific">Cyphellophora attinorum</name>
    <dbReference type="NCBI Taxonomy" id="1664694"/>
    <lineage>
        <taxon>Eukaryota</taxon>
        <taxon>Fungi</taxon>
        <taxon>Dikarya</taxon>
        <taxon>Ascomycota</taxon>
        <taxon>Pezizomycotina</taxon>
        <taxon>Eurotiomycetes</taxon>
        <taxon>Chaetothyriomycetidae</taxon>
        <taxon>Chaetothyriales</taxon>
        <taxon>Cyphellophoraceae</taxon>
        <taxon>Cyphellophora</taxon>
    </lineage>
</organism>
<dbReference type="STRING" id="1664694.A0A0N1HAT2"/>
<dbReference type="AlphaFoldDB" id="A0A0N1HAT2"/>
<feature type="region of interest" description="Disordered" evidence="6">
    <location>
        <begin position="347"/>
        <end position="377"/>
    </location>
</feature>
<evidence type="ECO:0000256" key="3">
    <source>
        <dbReference type="ARBA" id="ARBA00022771"/>
    </source>
</evidence>
<gene>
    <name evidence="9" type="ORF">AB675_11598</name>
</gene>
<dbReference type="OrthoDB" id="2592092at2759"/>
<dbReference type="RefSeq" id="XP_017999909.1">
    <property type="nucleotide sequence ID" value="XM_018140458.1"/>
</dbReference>
<dbReference type="GO" id="GO:0005634">
    <property type="term" value="C:nucleus"/>
    <property type="evidence" value="ECO:0007669"/>
    <property type="project" value="UniProtKB-SubCell"/>
</dbReference>
<evidence type="ECO:0000256" key="4">
    <source>
        <dbReference type="ARBA" id="ARBA00022833"/>
    </source>
</evidence>
<accession>A0A0N1HAT2</accession>
<proteinExistence type="predicted"/>
<evidence type="ECO:0000256" key="6">
    <source>
        <dbReference type="SAM" id="MobiDB-lite"/>
    </source>
</evidence>
<dbReference type="InterPro" id="IPR012935">
    <property type="entry name" value="NuBaID_N"/>
</dbReference>
<evidence type="ECO:0000259" key="8">
    <source>
        <dbReference type="Pfam" id="PF08600"/>
    </source>
</evidence>
<evidence type="ECO:0000256" key="5">
    <source>
        <dbReference type="ARBA" id="ARBA00023242"/>
    </source>
</evidence>
<evidence type="ECO:0008006" key="11">
    <source>
        <dbReference type="Google" id="ProtNLM"/>
    </source>
</evidence>
<dbReference type="GeneID" id="28732339"/>
<feature type="domain" description="NuBaID C-terminal" evidence="8">
    <location>
        <begin position="248"/>
        <end position="342"/>
    </location>
</feature>
<dbReference type="PANTHER" id="PTHR15835">
    <property type="entry name" value="NUCLEAR-INTERACTING PARTNER OF ALK"/>
    <property type="match status" value="1"/>
</dbReference>
<evidence type="ECO:0000256" key="2">
    <source>
        <dbReference type="ARBA" id="ARBA00022723"/>
    </source>
</evidence>
<dbReference type="GO" id="GO:0008270">
    <property type="term" value="F:zinc ion binding"/>
    <property type="evidence" value="ECO:0007669"/>
    <property type="project" value="UniProtKB-KW"/>
</dbReference>
<keyword evidence="3" id="KW-0863">Zinc-finger</keyword>